<reference evidence="4 5" key="1">
    <citation type="submission" date="2024-04" db="EMBL/GenBank/DDBJ databases">
        <authorList>
            <person name="Fracassetti M."/>
        </authorList>
    </citation>
    <scope>NUCLEOTIDE SEQUENCE [LARGE SCALE GENOMIC DNA]</scope>
</reference>
<keyword evidence="1" id="KW-0147">Chitin-binding</keyword>
<feature type="disulfide bond" evidence="1">
    <location>
        <begin position="60"/>
        <end position="72"/>
    </location>
</feature>
<dbReference type="SUPFAM" id="SSF50685">
    <property type="entry name" value="Barwin-like endoglucanases"/>
    <property type="match status" value="1"/>
</dbReference>
<accession>A0AAV2GTS3</accession>
<dbReference type="AlphaFoldDB" id="A0AAV2GTS3"/>
<dbReference type="Proteomes" id="UP001497516">
    <property type="component" value="Chromosome 9"/>
</dbReference>
<dbReference type="InterPro" id="IPR018371">
    <property type="entry name" value="Chitin-binding_1_CS"/>
</dbReference>
<keyword evidence="5" id="KW-1185">Reference proteome</keyword>
<evidence type="ECO:0000256" key="2">
    <source>
        <dbReference type="SAM" id="Phobius"/>
    </source>
</evidence>
<dbReference type="Gene3D" id="2.40.40.10">
    <property type="entry name" value="RlpA-like domain"/>
    <property type="match status" value="1"/>
</dbReference>
<dbReference type="PROSITE" id="PS00026">
    <property type="entry name" value="CHIT_BIND_I_1"/>
    <property type="match status" value="1"/>
</dbReference>
<comment type="caution">
    <text evidence="1">Lacks conserved residue(s) required for the propagation of feature annotation.</text>
</comment>
<gene>
    <name evidence="4" type="ORF">LTRI10_LOCUS53289</name>
</gene>
<name>A0AAV2GTS3_9ROSI</name>
<feature type="transmembrane region" description="Helical" evidence="2">
    <location>
        <begin position="12"/>
        <end position="33"/>
    </location>
</feature>
<feature type="domain" description="Chitin-binding type-1" evidence="3">
    <location>
        <begin position="55"/>
        <end position="100"/>
    </location>
</feature>
<keyword evidence="2" id="KW-0812">Transmembrane</keyword>
<keyword evidence="1" id="KW-1015">Disulfide bond</keyword>
<protein>
    <recommendedName>
        <fullName evidence="3">Chitin-binding type-1 domain-containing protein</fullName>
    </recommendedName>
</protein>
<feature type="disulfide bond" evidence="1">
    <location>
        <begin position="65"/>
        <end position="79"/>
    </location>
</feature>
<dbReference type="EMBL" id="OZ034822">
    <property type="protein sequence ID" value="CAL1414104.1"/>
    <property type="molecule type" value="Genomic_DNA"/>
</dbReference>
<dbReference type="GO" id="GO:0008061">
    <property type="term" value="F:chitin binding"/>
    <property type="evidence" value="ECO:0007669"/>
    <property type="project" value="UniProtKB-UniRule"/>
</dbReference>
<evidence type="ECO:0000313" key="4">
    <source>
        <dbReference type="EMBL" id="CAL1414104.1"/>
    </source>
</evidence>
<sequence>MKRVILFLQPGAVVRITTTLILMATILLMIMIMSPLPIAVTAESDDHRCTGCTRYTSCGCDIGRCCSPSGYCGSGEGYCGHCFCGHKICNDCHCDGTCCGNSVGEEQLPAYRKHYENATHDAAVVDRRRHHGRDDDDNIIVATYDDDGGNHNISSLVTSPSVTKVRPVQRYGSVAVCGQSTMVSANSTIVPGQCLEVTNVENGKQAMVRVTGRHKQYHCSNTSLVVDHGVFRQLVGRSSGHGDPQARHFPISYKYVRCMSICN</sequence>
<proteinExistence type="predicted"/>
<evidence type="ECO:0000259" key="3">
    <source>
        <dbReference type="PROSITE" id="PS50941"/>
    </source>
</evidence>
<dbReference type="InterPro" id="IPR036908">
    <property type="entry name" value="RlpA-like_sf"/>
</dbReference>
<organism evidence="4 5">
    <name type="scientific">Linum trigynum</name>
    <dbReference type="NCBI Taxonomy" id="586398"/>
    <lineage>
        <taxon>Eukaryota</taxon>
        <taxon>Viridiplantae</taxon>
        <taxon>Streptophyta</taxon>
        <taxon>Embryophyta</taxon>
        <taxon>Tracheophyta</taxon>
        <taxon>Spermatophyta</taxon>
        <taxon>Magnoliopsida</taxon>
        <taxon>eudicotyledons</taxon>
        <taxon>Gunneridae</taxon>
        <taxon>Pentapetalae</taxon>
        <taxon>rosids</taxon>
        <taxon>fabids</taxon>
        <taxon>Malpighiales</taxon>
        <taxon>Linaceae</taxon>
        <taxon>Linum</taxon>
    </lineage>
</organism>
<dbReference type="PROSITE" id="PS50941">
    <property type="entry name" value="CHIT_BIND_I_2"/>
    <property type="match status" value="1"/>
</dbReference>
<dbReference type="InterPro" id="IPR001002">
    <property type="entry name" value="Chitin-bd_1"/>
</dbReference>
<keyword evidence="2" id="KW-1133">Transmembrane helix</keyword>
<evidence type="ECO:0000313" key="5">
    <source>
        <dbReference type="Proteomes" id="UP001497516"/>
    </source>
</evidence>
<keyword evidence="2" id="KW-0472">Membrane</keyword>
<evidence type="ECO:0000256" key="1">
    <source>
        <dbReference type="PROSITE-ProRule" id="PRU00261"/>
    </source>
</evidence>